<sequence length="390" mass="45348">MEAMALSADPNFPKALDSPLDYDAKSLKVRVEWGKTLKKRKFTPRSEAFAAGYLEIAEEALAVDDDDELSDSEKLNLKEKVFRLDQFLQRNEDLWYIPTPAMQKLADQAALLTKLELYGRYGDYMNIELAQVRDATRKLEELKKYKPIFANYWTSIQTKIESEEGVVESEKTMENQSTIVAVRACAKALNIPEEHLLETIKHYANRNERFHSDIERLVSIGKGPPLANKIFGDLKYVQDCLDTATQDREFLTYLKIIVERLRDDWFVFRREGDKEDPEYWELSDKARSLRSGKDEATGAAIAEYKEQLKGISENSFQEVIRQYHGLRLVMSHKRRVRSEAQGYVQEAKRRTGKVEMIQNLHEALMDEPRYRQLMDLTETLDRFGQDYPAH</sequence>
<accession>A0AAV9MT19</accession>
<comment type="caution">
    <text evidence="1">The sequence shown here is derived from an EMBL/GenBank/DDBJ whole genome shotgun (WGS) entry which is preliminary data.</text>
</comment>
<keyword evidence="2" id="KW-1185">Reference proteome</keyword>
<dbReference type="RefSeq" id="XP_064700423.1">
    <property type="nucleotide sequence ID" value="XM_064853965.1"/>
</dbReference>
<reference evidence="1 2" key="1">
    <citation type="submission" date="2023-08" db="EMBL/GenBank/DDBJ databases">
        <title>Black Yeasts Isolated from many extreme environments.</title>
        <authorList>
            <person name="Coleine C."/>
            <person name="Stajich J.E."/>
            <person name="Selbmann L."/>
        </authorList>
    </citation>
    <scope>NUCLEOTIDE SEQUENCE [LARGE SCALE GENOMIC DNA]</scope>
    <source>
        <strain evidence="1 2">CCFEE 5792</strain>
    </source>
</reference>
<evidence type="ECO:0000313" key="2">
    <source>
        <dbReference type="Proteomes" id="UP001358417"/>
    </source>
</evidence>
<gene>
    <name evidence="1" type="ORF">LTR84_010428</name>
</gene>
<organism evidence="1 2">
    <name type="scientific">Exophiala bonariae</name>
    <dbReference type="NCBI Taxonomy" id="1690606"/>
    <lineage>
        <taxon>Eukaryota</taxon>
        <taxon>Fungi</taxon>
        <taxon>Dikarya</taxon>
        <taxon>Ascomycota</taxon>
        <taxon>Pezizomycotina</taxon>
        <taxon>Eurotiomycetes</taxon>
        <taxon>Chaetothyriomycetidae</taxon>
        <taxon>Chaetothyriales</taxon>
        <taxon>Herpotrichiellaceae</taxon>
        <taxon>Exophiala</taxon>
    </lineage>
</organism>
<dbReference type="EMBL" id="JAVRRD010000043">
    <property type="protein sequence ID" value="KAK5044772.1"/>
    <property type="molecule type" value="Genomic_DNA"/>
</dbReference>
<protein>
    <recommendedName>
        <fullName evidence="3">SPX domain-containing protein</fullName>
    </recommendedName>
</protein>
<dbReference type="GeneID" id="89978586"/>
<proteinExistence type="predicted"/>
<evidence type="ECO:0000313" key="1">
    <source>
        <dbReference type="EMBL" id="KAK5044772.1"/>
    </source>
</evidence>
<evidence type="ECO:0008006" key="3">
    <source>
        <dbReference type="Google" id="ProtNLM"/>
    </source>
</evidence>
<dbReference type="AlphaFoldDB" id="A0AAV9MT19"/>
<dbReference type="Proteomes" id="UP001358417">
    <property type="component" value="Unassembled WGS sequence"/>
</dbReference>
<name>A0AAV9MT19_9EURO</name>